<name>A0A2U1L6A8_ARTAN</name>
<protein>
    <submittedName>
        <fullName evidence="8">Phospholipase-like protein</fullName>
    </submittedName>
</protein>
<keyword evidence="9" id="KW-1185">Reference proteome</keyword>
<dbReference type="GO" id="GO:0000785">
    <property type="term" value="C:chromatin"/>
    <property type="evidence" value="ECO:0007669"/>
    <property type="project" value="TreeGrafter"/>
</dbReference>
<keyword evidence="7" id="KW-0131">Cell cycle</keyword>
<sequence>MGSRLMFGSLVNNNNNNLKIEIMKAGDKLLCLPTSSADVINVLLLTEQILSRVPQSPSKSIIFDLHRIINALISKGLVKHPDMNVSMSAACCICEILRITAPNTPYNHEQIKEFFEVVVTSFEKLSSVSGGYYGLELTEQILSRVPQSPSKSIIFDLHRIINALISKGLLKHPDMNVSMSAACCICEILRITAPNTPYNHEQIKEFFEVVVTSFEKLSSVSGGYYGKMNKVLQLFSKARLPLLMLDLQMDGHRLIVRLFKHFLDVSDSNPTAIVLEMENIMSMIIEKNEEFAYVLPTLVITSLKKDNQIASPVCWQFGKKALMICATKLKLHPPDMVRDMSIAVYDYAQMVAHICKTASEDNVMEVNMVQTLRHCQEASMPSNSATELNVKRKRNDEKAQSVAEVLVGRRIKVWWAKDEMYRQGVVKSFDCVYNSYKMHKVLFDDDGIEVFFDLKRKRWMLFEDVSTVCILPYLLTLKLQMDKTRSIELCFVSLLSFCGRTMSPNGI</sequence>
<evidence type="ECO:0000256" key="4">
    <source>
        <dbReference type="ARBA" id="ARBA00022776"/>
    </source>
</evidence>
<dbReference type="GO" id="GO:0007064">
    <property type="term" value="P:mitotic sister chromatid cohesion"/>
    <property type="evidence" value="ECO:0007669"/>
    <property type="project" value="InterPro"/>
</dbReference>
<dbReference type="InterPro" id="IPR016024">
    <property type="entry name" value="ARM-type_fold"/>
</dbReference>
<gene>
    <name evidence="8" type="ORF">CTI12_AA525390</name>
</gene>
<reference evidence="8 9" key="1">
    <citation type="journal article" date="2018" name="Mol. Plant">
        <title>The genome of Artemisia annua provides insight into the evolution of Asteraceae family and artemisinin biosynthesis.</title>
        <authorList>
            <person name="Shen Q."/>
            <person name="Zhang L."/>
            <person name="Liao Z."/>
            <person name="Wang S."/>
            <person name="Yan T."/>
            <person name="Shi P."/>
            <person name="Liu M."/>
            <person name="Fu X."/>
            <person name="Pan Q."/>
            <person name="Wang Y."/>
            <person name="Lv Z."/>
            <person name="Lu X."/>
            <person name="Zhang F."/>
            <person name="Jiang W."/>
            <person name="Ma Y."/>
            <person name="Chen M."/>
            <person name="Hao X."/>
            <person name="Li L."/>
            <person name="Tang Y."/>
            <person name="Lv G."/>
            <person name="Zhou Y."/>
            <person name="Sun X."/>
            <person name="Brodelius P.E."/>
            <person name="Rose J.K.C."/>
            <person name="Tang K."/>
        </authorList>
    </citation>
    <scope>NUCLEOTIDE SEQUENCE [LARGE SCALE GENOMIC DNA]</scope>
    <source>
        <strain evidence="9">cv. Huhao1</strain>
        <tissue evidence="8">Leaf</tissue>
    </source>
</reference>
<dbReference type="STRING" id="35608.A0A2U1L6A8"/>
<dbReference type="AlphaFoldDB" id="A0A2U1L6A8"/>
<dbReference type="PANTHER" id="PTHR12663:SF63">
    <property type="entry name" value="PHOSPHOLIPASE-LIKE PROTEIN-RELATED"/>
    <property type="match status" value="1"/>
</dbReference>
<dbReference type="GO" id="GO:0006281">
    <property type="term" value="P:DNA repair"/>
    <property type="evidence" value="ECO:0007669"/>
    <property type="project" value="UniProtKB-KW"/>
</dbReference>
<proteinExistence type="predicted"/>
<dbReference type="GO" id="GO:0035825">
    <property type="term" value="P:homologous recombination"/>
    <property type="evidence" value="ECO:0007669"/>
    <property type="project" value="UniProtKB-ARBA"/>
</dbReference>
<evidence type="ECO:0000256" key="7">
    <source>
        <dbReference type="ARBA" id="ARBA00023306"/>
    </source>
</evidence>
<evidence type="ECO:0000256" key="6">
    <source>
        <dbReference type="ARBA" id="ARBA00023242"/>
    </source>
</evidence>
<dbReference type="CDD" id="cd20404">
    <property type="entry name" value="Tudor_Agenet_AtEML-like"/>
    <property type="match status" value="1"/>
</dbReference>
<organism evidence="8 9">
    <name type="scientific">Artemisia annua</name>
    <name type="common">Sweet wormwood</name>
    <dbReference type="NCBI Taxonomy" id="35608"/>
    <lineage>
        <taxon>Eukaryota</taxon>
        <taxon>Viridiplantae</taxon>
        <taxon>Streptophyta</taxon>
        <taxon>Embryophyta</taxon>
        <taxon>Tracheophyta</taxon>
        <taxon>Spermatophyta</taxon>
        <taxon>Magnoliopsida</taxon>
        <taxon>eudicotyledons</taxon>
        <taxon>Gunneridae</taxon>
        <taxon>Pentapetalae</taxon>
        <taxon>asterids</taxon>
        <taxon>campanulids</taxon>
        <taxon>Asterales</taxon>
        <taxon>Asteraceae</taxon>
        <taxon>Asteroideae</taxon>
        <taxon>Anthemideae</taxon>
        <taxon>Artemisiinae</taxon>
        <taxon>Artemisia</taxon>
    </lineage>
</organism>
<comment type="subcellular location">
    <subcellularLocation>
        <location evidence="1">Nucleus</location>
    </subcellularLocation>
</comment>
<keyword evidence="6" id="KW-0539">Nucleus</keyword>
<keyword evidence="3" id="KW-0227">DNA damage</keyword>
<dbReference type="SUPFAM" id="SSF48371">
    <property type="entry name" value="ARM repeat"/>
    <property type="match status" value="1"/>
</dbReference>
<accession>A0A2U1L6A8</accession>
<dbReference type="Pfam" id="PF20168">
    <property type="entry name" value="PDS5"/>
    <property type="match status" value="2"/>
</dbReference>
<evidence type="ECO:0000313" key="8">
    <source>
        <dbReference type="EMBL" id="PWA44547.1"/>
    </source>
</evidence>
<dbReference type="EMBL" id="PKPP01011219">
    <property type="protein sequence ID" value="PWA44547.1"/>
    <property type="molecule type" value="Genomic_DNA"/>
</dbReference>
<keyword evidence="4" id="KW-0498">Mitosis</keyword>
<evidence type="ECO:0000256" key="5">
    <source>
        <dbReference type="ARBA" id="ARBA00023204"/>
    </source>
</evidence>
<evidence type="ECO:0000256" key="3">
    <source>
        <dbReference type="ARBA" id="ARBA00022763"/>
    </source>
</evidence>
<evidence type="ECO:0000256" key="1">
    <source>
        <dbReference type="ARBA" id="ARBA00004123"/>
    </source>
</evidence>
<dbReference type="GO" id="GO:0051301">
    <property type="term" value="P:cell division"/>
    <property type="evidence" value="ECO:0007669"/>
    <property type="project" value="UniProtKB-KW"/>
</dbReference>
<dbReference type="PANTHER" id="PTHR12663">
    <property type="entry name" value="ANDROGEN INDUCED INHIBITOR OF PROLIFERATION AS3 / PDS5-RELATED"/>
    <property type="match status" value="1"/>
</dbReference>
<dbReference type="OrthoDB" id="200660at2759"/>
<dbReference type="Proteomes" id="UP000245207">
    <property type="component" value="Unassembled WGS sequence"/>
</dbReference>
<evidence type="ECO:0000313" key="9">
    <source>
        <dbReference type="Proteomes" id="UP000245207"/>
    </source>
</evidence>
<comment type="caution">
    <text evidence="8">The sequence shown here is derived from an EMBL/GenBank/DDBJ whole genome shotgun (WGS) entry which is preliminary data.</text>
</comment>
<dbReference type="InterPro" id="IPR039776">
    <property type="entry name" value="Pds5"/>
</dbReference>
<keyword evidence="2" id="KW-0132">Cell division</keyword>
<dbReference type="GO" id="GO:0005634">
    <property type="term" value="C:nucleus"/>
    <property type="evidence" value="ECO:0007669"/>
    <property type="project" value="UniProtKB-SubCell"/>
</dbReference>
<keyword evidence="5" id="KW-0234">DNA repair</keyword>
<evidence type="ECO:0000256" key="2">
    <source>
        <dbReference type="ARBA" id="ARBA00022618"/>
    </source>
</evidence>